<protein>
    <submittedName>
        <fullName evidence="1">Uncharacterized protein</fullName>
    </submittedName>
</protein>
<dbReference type="SMART" id="SM00261">
    <property type="entry name" value="FU"/>
    <property type="match status" value="6"/>
</dbReference>
<dbReference type="RefSeq" id="XP_004184858.1">
    <property type="nucleotide sequence ID" value="XM_004184810.1"/>
</dbReference>
<dbReference type="OMA" id="ECHATGD"/>
<dbReference type="Proteomes" id="UP000014680">
    <property type="component" value="Unassembled WGS sequence"/>
</dbReference>
<evidence type="ECO:0000313" key="1">
    <source>
        <dbReference type="EMBL" id="ELP85512.1"/>
    </source>
</evidence>
<name>A0A0A1U1V8_ENTIV</name>
<dbReference type="PANTHER" id="PTHR45756:SF1">
    <property type="entry name" value="PROTEIN KINASE DOMAIN CONTAINING PROTEIN"/>
    <property type="match status" value="1"/>
</dbReference>
<organism evidence="1 2">
    <name type="scientific">Entamoeba invadens IP1</name>
    <dbReference type="NCBI Taxonomy" id="370355"/>
    <lineage>
        <taxon>Eukaryota</taxon>
        <taxon>Amoebozoa</taxon>
        <taxon>Evosea</taxon>
        <taxon>Archamoebae</taxon>
        <taxon>Mastigamoebida</taxon>
        <taxon>Entamoebidae</taxon>
        <taxon>Entamoeba</taxon>
    </lineage>
</organism>
<dbReference type="VEuPathDB" id="AmoebaDB:EIN_395890"/>
<reference evidence="1 2" key="1">
    <citation type="submission" date="2012-10" db="EMBL/GenBank/DDBJ databases">
        <authorList>
            <person name="Zafar N."/>
            <person name="Inman J."/>
            <person name="Hall N."/>
            <person name="Lorenzi H."/>
            <person name="Caler E."/>
        </authorList>
    </citation>
    <scope>NUCLEOTIDE SEQUENCE [LARGE SCALE GENOMIC DNA]</scope>
    <source>
        <strain evidence="1 2">IP1</strain>
    </source>
</reference>
<dbReference type="OrthoDB" id="300641at2759"/>
<dbReference type="EMBL" id="KB207060">
    <property type="protein sequence ID" value="ELP85512.1"/>
    <property type="molecule type" value="Genomic_DNA"/>
</dbReference>
<evidence type="ECO:0000313" key="2">
    <source>
        <dbReference type="Proteomes" id="UP000014680"/>
    </source>
</evidence>
<dbReference type="AlphaFoldDB" id="A0A0A1U1V8"/>
<dbReference type="KEGG" id="eiv:EIN_395890"/>
<proteinExistence type="predicted"/>
<accession>A0A0A1U1V8</accession>
<keyword evidence="2" id="KW-1185">Reference proteome</keyword>
<dbReference type="GeneID" id="14884485"/>
<sequence length="493" mass="54363">ANCIKCTDSNDWSCLLCEDCYYKADGNCFPCFSGCASCNGYANGNCFSCKNGFRQDRNYCYPCATGCKTCFGDLDKQCDSCLIGYTYRDHTCTQCPDNCIICTPDTFVCLGCTIGYYIRTGKCVACLTNSLTCDGTSGGVSYSCVEGYYLSYGNCIQCYEGCITCSTTEAGKCYSCEPFGYYFNNRACLSCSTSCYSYEYSATNCTSCKDGNYYFFNNTCLQCSNCAKGACHQNGCTQCSYSNYYVSGYNCLPCHSNRTTCEGISTNCTSCEIGQKYLKNNQCLQCKNCLSGYCLQSGCAVCTNNNYFAIDYDCFPCDEICKTCSKSSSQCTSCEDGDLHLKNSTCVPCLNCVNGNCHQDGCSLCIDSHYFNISHDCFKCDDNCKTCGTNKTNCLSCENGKYLDEGTCKFCDVNCLDNMCDVVSGCTACPEIFEVKNKVCMCKSGFYLSGKGVCSRCFTNQSYSNYKICKNSDEILFTQNCEICYEPFVQSEE</sequence>
<dbReference type="InterPro" id="IPR009030">
    <property type="entry name" value="Growth_fac_rcpt_cys_sf"/>
</dbReference>
<dbReference type="SUPFAM" id="SSF57184">
    <property type="entry name" value="Growth factor receptor domain"/>
    <property type="match status" value="3"/>
</dbReference>
<dbReference type="InterPro" id="IPR053215">
    <property type="entry name" value="TKL_Ser/Thr_kinase"/>
</dbReference>
<dbReference type="PANTHER" id="PTHR45756">
    <property type="entry name" value="PALMITOYLTRANSFERASE"/>
    <property type="match status" value="1"/>
</dbReference>
<feature type="non-terminal residue" evidence="1">
    <location>
        <position position="1"/>
    </location>
</feature>
<gene>
    <name evidence="1" type="ORF">EIN_395890</name>
</gene>
<dbReference type="InterPro" id="IPR006212">
    <property type="entry name" value="Furin_repeat"/>
</dbReference>